<reference evidence="3" key="1">
    <citation type="submission" date="2022-10" db="EMBL/GenBank/DDBJ databases">
        <authorList>
            <person name="Chen Y."/>
            <person name="Dougan E. K."/>
            <person name="Chan C."/>
            <person name="Rhodes N."/>
            <person name="Thang M."/>
        </authorList>
    </citation>
    <scope>NUCLEOTIDE SEQUENCE</scope>
</reference>
<dbReference type="GO" id="GO:0000796">
    <property type="term" value="C:condensin complex"/>
    <property type="evidence" value="ECO:0007669"/>
    <property type="project" value="InterPro"/>
</dbReference>
<dbReference type="OrthoDB" id="428394at2759"/>
<sequence>MEAARIRGPFWTRSQTEARRGSAFVQFPPEGFDSTDLLVRWLLDLRLRSRLTEATYSTAIAISRTKGPPWHKALKLLEAMQKVQLEARAAACTAAMRACRSGGAEKSWAVALGFLEKMLRWSIRAYDGTGAALGLCEAMMERWQGALTHLAGMRQKGVSRLIRSHAAVAEACESSLADWRLSAELLETTEQSSQDQGGPERFLQDIIPTKIMAYSRGAYWNVALQVHQSSSSPGSMSVQAYNALMRSCGLRAGSWDVVLRFLDEMYSEDLMPDSDTFASAMEACGAANEWEWILQLYDELQLQNLPPSPQSLTLAQHACGILGVERKLMDFLADPEDPLEIGEVLRSHCRLLEQVLCLRTLTESSSHLRKLEQEERIGDISRIQCETGSKSQMGDAAAGSPCTAEGDSEGARTLMRTFAACTKNGSRFAVRNALPKLLVIAESFPSEMDVAVIRIAQALLEGVDGGGNKAPSGSVDAAELLADLAVDSKHCLALLRFTLRLMGLASGVAPKSKHVRHCCALILARLLTEAPPSTGRSQQAAFLQLALDKFAPIRLVALPGLAALGTAQTIATLVEIGCSDPVAKIRQEALVQVEMLQAEHALQLERHLWEALLDRSMDVSAAVRAQLFSLLSKAHPTTNVKFALALRQGLEDTTLAVRRTCETMLQGLARNSNSSTMPSLLSFVGQLLVSSSDPVFNELSAEKALRSLLASADWCVIAEESMTSLLHSESVLSPEEAVVGRVALALDAEVWSMERSWEQCPGLLRKTLQALDKGDEFMLRQLLLVLLHSDVRCDRCDDKSLLHIATATLLRAPVKLLDAFQTMLAFPQDSVQRSCRSTFHLAVLLARHSLGLSSRVGSKMNVGRREGRFTESMVTVLNVLQTKATAGFEDFKDEGITALAEHGRVQHSLAKQLAEQLDGIRSARGRFLNAKDYVSACSLQKDLDSLQEKYETAKTAAEAVFAELEQHLSRILSVAEAILVHTQADLSEDYHLFLLMEDLLHPALMIADSAPPVGSWPSVRALAVRCIALYASLSPETSGQHWNFFKSVLERHIPEVSTQNLRYSVGDPTASEKIIFSCVAFMTDALTLHGSEFEGQDGQDPTGICQAVATLLAGGSHISAWLRQAVAFRMCTLMVFHGIQLDSAHYWVATWLLVQAFAQVESPLSGNFALEASVFSGRLLRFFASLRSLSSHHMKVLAAASEGFLFCDLWRLGHLLPVVNQLPTVLALPRLVRFLSRELSVCSGGHGEEENPWLQSLWRPLALVCLESTAAVAGDANLPEALLVAITAATDADEFAAEVAWVINRTVEKWGAWNRSRSAARASQGEGPEKSAMSRLRERLASSVSVDSRTQGDWQSIYEETAQRRSRLREEITHRGVDLSRFLQDLGHDGGVKSGKGRASEYRGRAAKKQKLC</sequence>
<feature type="region of interest" description="Disordered" evidence="2">
    <location>
        <begin position="1387"/>
        <end position="1413"/>
    </location>
</feature>
<dbReference type="InterPro" id="IPR011990">
    <property type="entry name" value="TPR-like_helical_dom_sf"/>
</dbReference>
<dbReference type="PANTHER" id="PTHR14418:SF5">
    <property type="entry name" value="CONDENSIN COMPLEX SUBUNIT 3"/>
    <property type="match status" value="1"/>
</dbReference>
<gene>
    <name evidence="3" type="ORF">C1SCF055_LOCUS25190</name>
</gene>
<dbReference type="Gene3D" id="1.25.40.10">
    <property type="entry name" value="Tetratricopeptide repeat domain"/>
    <property type="match status" value="2"/>
</dbReference>
<evidence type="ECO:0000256" key="2">
    <source>
        <dbReference type="SAM" id="MobiDB-lite"/>
    </source>
</evidence>
<name>A0A9P1G6D0_9DINO</name>
<dbReference type="InterPro" id="IPR027165">
    <property type="entry name" value="CND3"/>
</dbReference>
<feature type="repeat" description="PPR" evidence="1">
    <location>
        <begin position="273"/>
        <end position="307"/>
    </location>
</feature>
<dbReference type="EMBL" id="CAMXCT030002558">
    <property type="protein sequence ID" value="CAL4786244.1"/>
    <property type="molecule type" value="Genomic_DNA"/>
</dbReference>
<organism evidence="3">
    <name type="scientific">Cladocopium goreaui</name>
    <dbReference type="NCBI Taxonomy" id="2562237"/>
    <lineage>
        <taxon>Eukaryota</taxon>
        <taxon>Sar</taxon>
        <taxon>Alveolata</taxon>
        <taxon>Dinophyceae</taxon>
        <taxon>Suessiales</taxon>
        <taxon>Symbiodiniaceae</taxon>
        <taxon>Cladocopium</taxon>
    </lineage>
</organism>
<dbReference type="InterPro" id="IPR002885">
    <property type="entry name" value="PPR_rpt"/>
</dbReference>
<keyword evidence="6" id="KW-1185">Reference proteome</keyword>
<reference evidence="4" key="2">
    <citation type="submission" date="2024-04" db="EMBL/GenBank/DDBJ databases">
        <authorList>
            <person name="Chen Y."/>
            <person name="Shah S."/>
            <person name="Dougan E. K."/>
            <person name="Thang M."/>
            <person name="Chan C."/>
        </authorList>
    </citation>
    <scope>NUCLEOTIDE SEQUENCE [LARGE SCALE GENOMIC DNA]</scope>
</reference>
<dbReference type="Proteomes" id="UP001152797">
    <property type="component" value="Unassembled WGS sequence"/>
</dbReference>
<comment type="caution">
    <text evidence="3">The sequence shown here is derived from an EMBL/GenBank/DDBJ whole genome shotgun (WGS) entry which is preliminary data.</text>
</comment>
<accession>A0A9P1G6D0</accession>
<dbReference type="SUPFAM" id="SSF48371">
    <property type="entry name" value="ARM repeat"/>
    <property type="match status" value="1"/>
</dbReference>
<dbReference type="InterPro" id="IPR016024">
    <property type="entry name" value="ARM-type_fold"/>
</dbReference>
<dbReference type="EMBL" id="CAMXCT020002558">
    <property type="protein sequence ID" value="CAL1152307.1"/>
    <property type="molecule type" value="Genomic_DNA"/>
</dbReference>
<dbReference type="PROSITE" id="PS51375">
    <property type="entry name" value="PPR"/>
    <property type="match status" value="2"/>
</dbReference>
<dbReference type="GO" id="GO:0000793">
    <property type="term" value="C:condensed chromosome"/>
    <property type="evidence" value="ECO:0007669"/>
    <property type="project" value="TreeGrafter"/>
</dbReference>
<proteinExistence type="predicted"/>
<dbReference type="PANTHER" id="PTHR14418">
    <property type="entry name" value="CONDENSIN COMPLEX SUBUNIT 3-RELATED"/>
    <property type="match status" value="1"/>
</dbReference>
<evidence type="ECO:0000256" key="1">
    <source>
        <dbReference type="PROSITE-ProRule" id="PRU00708"/>
    </source>
</evidence>
<dbReference type="EMBL" id="CAMXCT010002558">
    <property type="protein sequence ID" value="CAI3998932.1"/>
    <property type="molecule type" value="Genomic_DNA"/>
</dbReference>
<evidence type="ECO:0000313" key="6">
    <source>
        <dbReference type="Proteomes" id="UP001152797"/>
    </source>
</evidence>
<dbReference type="GO" id="GO:0007076">
    <property type="term" value="P:mitotic chromosome condensation"/>
    <property type="evidence" value="ECO:0007669"/>
    <property type="project" value="InterPro"/>
</dbReference>
<evidence type="ECO:0000313" key="3">
    <source>
        <dbReference type="EMBL" id="CAI3998932.1"/>
    </source>
</evidence>
<evidence type="ECO:0000313" key="5">
    <source>
        <dbReference type="EMBL" id="CAL4786244.1"/>
    </source>
</evidence>
<feature type="repeat" description="PPR" evidence="1">
    <location>
        <begin position="237"/>
        <end position="272"/>
    </location>
</feature>
<evidence type="ECO:0000313" key="4">
    <source>
        <dbReference type="EMBL" id="CAL1152307.1"/>
    </source>
</evidence>
<protein>
    <submittedName>
        <fullName evidence="5">MMS19 nucleotide excision repair protein</fullName>
    </submittedName>
</protein>